<gene>
    <name evidence="1" type="ORF">D9619_011992</name>
</gene>
<proteinExistence type="predicted"/>
<sequence>MNSNASQLQGHGHLTLFRHIPTQTRPAYFALTLRIVSSLNTLQLGDILRQDAKEWENQFALVHQRLLALGFQYDQWDEVIRTIYTVTAPGGWAQLLEVNPLSHCGDGKPFTARFLEIFKALEKLLDWTFTLTLRGVPIGAAYGEMGKKWAEDVISVFRELKSQILRSGGFGLVGDEKDYDNLMDQMELEWDNLGYKFDWYIAVGRKA</sequence>
<evidence type="ECO:0000313" key="2">
    <source>
        <dbReference type="Proteomes" id="UP000567179"/>
    </source>
</evidence>
<dbReference type="SUPFAM" id="SSF53335">
    <property type="entry name" value="S-adenosyl-L-methionine-dependent methyltransferases"/>
    <property type="match status" value="1"/>
</dbReference>
<organism evidence="1 2">
    <name type="scientific">Psilocybe cf. subviscida</name>
    <dbReference type="NCBI Taxonomy" id="2480587"/>
    <lineage>
        <taxon>Eukaryota</taxon>
        <taxon>Fungi</taxon>
        <taxon>Dikarya</taxon>
        <taxon>Basidiomycota</taxon>
        <taxon>Agaricomycotina</taxon>
        <taxon>Agaricomycetes</taxon>
        <taxon>Agaricomycetidae</taxon>
        <taxon>Agaricales</taxon>
        <taxon>Agaricineae</taxon>
        <taxon>Strophariaceae</taxon>
        <taxon>Psilocybe</taxon>
    </lineage>
</organism>
<dbReference type="EMBL" id="JAACJJ010000044">
    <property type="protein sequence ID" value="KAF5314420.1"/>
    <property type="molecule type" value="Genomic_DNA"/>
</dbReference>
<accession>A0A8H5B0D6</accession>
<name>A0A8H5B0D6_9AGAR</name>
<keyword evidence="2" id="KW-1185">Reference proteome</keyword>
<dbReference type="AlphaFoldDB" id="A0A8H5B0D6"/>
<dbReference type="InterPro" id="IPR029063">
    <property type="entry name" value="SAM-dependent_MTases_sf"/>
</dbReference>
<comment type="caution">
    <text evidence="1">The sequence shown here is derived from an EMBL/GenBank/DDBJ whole genome shotgun (WGS) entry which is preliminary data.</text>
</comment>
<evidence type="ECO:0000313" key="1">
    <source>
        <dbReference type="EMBL" id="KAF5314420.1"/>
    </source>
</evidence>
<dbReference type="Proteomes" id="UP000567179">
    <property type="component" value="Unassembled WGS sequence"/>
</dbReference>
<protein>
    <submittedName>
        <fullName evidence="1">Uncharacterized protein</fullName>
    </submittedName>
</protein>
<dbReference type="OrthoDB" id="184880at2759"/>
<reference evidence="1 2" key="1">
    <citation type="journal article" date="2020" name="ISME J.">
        <title>Uncovering the hidden diversity of litter-decomposition mechanisms in mushroom-forming fungi.</title>
        <authorList>
            <person name="Floudas D."/>
            <person name="Bentzer J."/>
            <person name="Ahren D."/>
            <person name="Johansson T."/>
            <person name="Persson P."/>
            <person name="Tunlid A."/>
        </authorList>
    </citation>
    <scope>NUCLEOTIDE SEQUENCE [LARGE SCALE GENOMIC DNA]</scope>
    <source>
        <strain evidence="1 2">CBS 101986</strain>
    </source>
</reference>